<keyword evidence="2" id="KW-1185">Reference proteome</keyword>
<proteinExistence type="predicted"/>
<dbReference type="Proteomes" id="UP000316621">
    <property type="component" value="Chromosome 2"/>
</dbReference>
<protein>
    <submittedName>
        <fullName evidence="1">Uncharacterized protein</fullName>
    </submittedName>
</protein>
<dbReference type="Gramene" id="RZC48412">
    <property type="protein sequence ID" value="RZC48412"/>
    <property type="gene ID" value="C5167_016839"/>
</dbReference>
<gene>
    <name evidence="1" type="ORF">C5167_016839</name>
</gene>
<accession>A0A4Y7IL05</accession>
<evidence type="ECO:0000313" key="2">
    <source>
        <dbReference type="Proteomes" id="UP000316621"/>
    </source>
</evidence>
<dbReference type="EMBL" id="CM010716">
    <property type="protein sequence ID" value="RZC48412.1"/>
    <property type="molecule type" value="Genomic_DNA"/>
</dbReference>
<evidence type="ECO:0000313" key="1">
    <source>
        <dbReference type="EMBL" id="RZC48412.1"/>
    </source>
</evidence>
<name>A0A4Y7IL05_PAPSO</name>
<dbReference type="AlphaFoldDB" id="A0A4Y7IL05"/>
<organism evidence="1 2">
    <name type="scientific">Papaver somniferum</name>
    <name type="common">Opium poppy</name>
    <dbReference type="NCBI Taxonomy" id="3469"/>
    <lineage>
        <taxon>Eukaryota</taxon>
        <taxon>Viridiplantae</taxon>
        <taxon>Streptophyta</taxon>
        <taxon>Embryophyta</taxon>
        <taxon>Tracheophyta</taxon>
        <taxon>Spermatophyta</taxon>
        <taxon>Magnoliopsida</taxon>
        <taxon>Ranunculales</taxon>
        <taxon>Papaveraceae</taxon>
        <taxon>Papaveroideae</taxon>
        <taxon>Papaver</taxon>
    </lineage>
</organism>
<reference evidence="1 2" key="1">
    <citation type="journal article" date="2018" name="Science">
        <title>The opium poppy genome and morphinan production.</title>
        <authorList>
            <person name="Guo L."/>
            <person name="Winzer T."/>
            <person name="Yang X."/>
            <person name="Li Y."/>
            <person name="Ning Z."/>
            <person name="He Z."/>
            <person name="Teodor R."/>
            <person name="Lu Y."/>
            <person name="Bowser T.A."/>
            <person name="Graham I.A."/>
            <person name="Ye K."/>
        </authorList>
    </citation>
    <scope>NUCLEOTIDE SEQUENCE [LARGE SCALE GENOMIC DNA]</scope>
    <source>
        <strain evidence="2">cv. HN1</strain>
        <tissue evidence="1">Leaves</tissue>
    </source>
</reference>
<sequence length="79" mass="8860">MVQKVTKFLSSIGHHFAPISPIMTPFSSWGQPTTVFVLLFILWRLHRAAQSCNCTMCLLNVATNMAKEFHHGNGRIGEC</sequence>